<dbReference type="InterPro" id="IPR020846">
    <property type="entry name" value="MFS_dom"/>
</dbReference>
<feature type="transmembrane region" description="Helical" evidence="7">
    <location>
        <begin position="498"/>
        <end position="518"/>
    </location>
</feature>
<evidence type="ECO:0000256" key="7">
    <source>
        <dbReference type="SAM" id="Phobius"/>
    </source>
</evidence>
<keyword evidence="5 7" id="KW-1133">Transmembrane helix</keyword>
<evidence type="ECO:0000256" key="6">
    <source>
        <dbReference type="ARBA" id="ARBA00023136"/>
    </source>
</evidence>
<keyword evidence="6 7" id="KW-0472">Membrane</keyword>
<keyword evidence="4 7" id="KW-0812">Transmembrane</keyword>
<gene>
    <name evidence="9" type="ORF">GWI33_011707</name>
</gene>
<comment type="subcellular location">
    <subcellularLocation>
        <location evidence="1">Membrane</location>
        <topology evidence="1">Multi-pass membrane protein</topology>
    </subcellularLocation>
</comment>
<evidence type="ECO:0000313" key="9">
    <source>
        <dbReference type="EMBL" id="KAF7285168.1"/>
    </source>
</evidence>
<keyword evidence="3" id="KW-0813">Transport</keyword>
<dbReference type="PANTHER" id="PTHR23511:SF36">
    <property type="entry name" value="EG:BACR7A4.13 PROTEIN-RELATED"/>
    <property type="match status" value="1"/>
</dbReference>
<feature type="domain" description="Major facilitator superfamily (MFS) profile" evidence="8">
    <location>
        <begin position="44"/>
        <end position="523"/>
    </location>
</feature>
<evidence type="ECO:0000256" key="3">
    <source>
        <dbReference type="ARBA" id="ARBA00022448"/>
    </source>
</evidence>
<organism evidence="9 10">
    <name type="scientific">Rhynchophorus ferrugineus</name>
    <name type="common">Red palm weevil</name>
    <name type="synonym">Curculio ferrugineus</name>
    <dbReference type="NCBI Taxonomy" id="354439"/>
    <lineage>
        <taxon>Eukaryota</taxon>
        <taxon>Metazoa</taxon>
        <taxon>Ecdysozoa</taxon>
        <taxon>Arthropoda</taxon>
        <taxon>Hexapoda</taxon>
        <taxon>Insecta</taxon>
        <taxon>Pterygota</taxon>
        <taxon>Neoptera</taxon>
        <taxon>Endopterygota</taxon>
        <taxon>Coleoptera</taxon>
        <taxon>Polyphaga</taxon>
        <taxon>Cucujiformia</taxon>
        <taxon>Curculionidae</taxon>
        <taxon>Dryophthorinae</taxon>
        <taxon>Rhynchophorus</taxon>
    </lineage>
</organism>
<accession>A0A834IU60</accession>
<protein>
    <recommendedName>
        <fullName evidence="8">Major facilitator superfamily (MFS) profile domain-containing protein</fullName>
    </recommendedName>
</protein>
<feature type="transmembrane region" description="Helical" evidence="7">
    <location>
        <begin position="411"/>
        <end position="429"/>
    </location>
</feature>
<feature type="transmembrane region" description="Helical" evidence="7">
    <location>
        <begin position="42"/>
        <end position="69"/>
    </location>
</feature>
<dbReference type="FunFam" id="1.20.1250.20:FF:000232">
    <property type="entry name" value="Organic cation/carnitine transporter 7"/>
    <property type="match status" value="1"/>
</dbReference>
<dbReference type="PANTHER" id="PTHR23511">
    <property type="entry name" value="SYNAPTIC VESICLE GLYCOPROTEIN 2"/>
    <property type="match status" value="1"/>
</dbReference>
<dbReference type="InterPro" id="IPR005828">
    <property type="entry name" value="MFS_sugar_transport-like"/>
</dbReference>
<feature type="transmembrane region" description="Helical" evidence="7">
    <location>
        <begin position="139"/>
        <end position="156"/>
    </location>
</feature>
<dbReference type="EMBL" id="JAACXV010000060">
    <property type="protein sequence ID" value="KAF7285168.1"/>
    <property type="molecule type" value="Genomic_DNA"/>
</dbReference>
<dbReference type="AlphaFoldDB" id="A0A834IU60"/>
<keyword evidence="10" id="KW-1185">Reference proteome</keyword>
<dbReference type="InterPro" id="IPR036259">
    <property type="entry name" value="MFS_trans_sf"/>
</dbReference>
<comment type="caution">
    <text evidence="9">The sequence shown here is derived from an EMBL/GenBank/DDBJ whole genome shotgun (WGS) entry which is preliminary data.</text>
</comment>
<evidence type="ECO:0000256" key="5">
    <source>
        <dbReference type="ARBA" id="ARBA00022989"/>
    </source>
</evidence>
<evidence type="ECO:0000256" key="2">
    <source>
        <dbReference type="ARBA" id="ARBA00008335"/>
    </source>
</evidence>
<evidence type="ECO:0000313" key="10">
    <source>
        <dbReference type="Proteomes" id="UP000625711"/>
    </source>
</evidence>
<feature type="transmembrane region" description="Helical" evidence="7">
    <location>
        <begin position="382"/>
        <end position="404"/>
    </location>
</feature>
<feature type="transmembrane region" description="Helical" evidence="7">
    <location>
        <begin position="168"/>
        <end position="189"/>
    </location>
</feature>
<evidence type="ECO:0000259" key="8">
    <source>
        <dbReference type="PROSITE" id="PS50850"/>
    </source>
</evidence>
<dbReference type="InterPro" id="IPR011701">
    <property type="entry name" value="MFS"/>
</dbReference>
<feature type="transmembrane region" description="Helical" evidence="7">
    <location>
        <begin position="310"/>
        <end position="334"/>
    </location>
</feature>
<name>A0A834IU60_RHYFE</name>
<dbReference type="Proteomes" id="UP000625711">
    <property type="component" value="Unassembled WGS sequence"/>
</dbReference>
<dbReference type="Pfam" id="PF00083">
    <property type="entry name" value="Sugar_tr"/>
    <property type="match status" value="1"/>
</dbReference>
<feature type="transmembrane region" description="Helical" evidence="7">
    <location>
        <begin position="109"/>
        <end position="127"/>
    </location>
</feature>
<dbReference type="GO" id="GO:0016020">
    <property type="term" value="C:membrane"/>
    <property type="evidence" value="ECO:0007669"/>
    <property type="project" value="UniProtKB-SubCell"/>
</dbReference>
<dbReference type="Gene3D" id="1.20.1250.20">
    <property type="entry name" value="MFS general substrate transporter like domains"/>
    <property type="match status" value="1"/>
</dbReference>
<evidence type="ECO:0000256" key="1">
    <source>
        <dbReference type="ARBA" id="ARBA00004141"/>
    </source>
</evidence>
<sequence>MKDIVKNTGQHHVESTKNEVSGNKAATFEEAVTATKFGKFNVILILLTIPAGLCAPFDTATMSFTFVAAQCDLNLSLNHKGLLNAIVYAGMISSALIWGFLFDVLGRKKLLIIGFLVDSVFVFLSAFSQSLGLLIVCKYFQGFIVCGPMAVLYSYLSEFHSTKYRSTCQLIIGMCNSFGILLLPAIAWLILPHKLDFSVHGYNFHSWNIFLLVSGLPAFASGILYLFLPESPKFLMACGRNEKALEVFRTVYSLNTGLPKDSYPITELIDETKLNLGNKHGGQVTANRTKIQALKEGFQQIRPLFFPPHLVNVILSSSIMFFVVMGLNILRLWLPQIFQTMTDYQLMNNNSTASLCTMLEIITPSNSTSTEKCVVNTDNSSIYINSMIVGSATLSAFFLAGTLIKMLGKKPMMVITASLAGGSCIGIYFSQYSYMVVIFSSIFQATSSLSSNLINSVTVDLFPTTQRTLAISFGMMNGRVGAMLGNFVFPYLLASGCIPPFFTVAGIMFVAAFISLFVPRTDKLSLR</sequence>
<dbReference type="OrthoDB" id="3936150at2759"/>
<dbReference type="PROSITE" id="PS50850">
    <property type="entry name" value="MFS"/>
    <property type="match status" value="1"/>
</dbReference>
<reference evidence="9" key="1">
    <citation type="submission" date="2020-08" db="EMBL/GenBank/DDBJ databases">
        <title>Genome sequencing and assembly of the red palm weevil Rhynchophorus ferrugineus.</title>
        <authorList>
            <person name="Dias G.B."/>
            <person name="Bergman C.M."/>
            <person name="Manee M."/>
        </authorList>
    </citation>
    <scope>NUCLEOTIDE SEQUENCE</scope>
    <source>
        <strain evidence="9">AA-2017</strain>
        <tissue evidence="9">Whole larva</tissue>
    </source>
</reference>
<proteinExistence type="inferred from homology"/>
<dbReference type="GO" id="GO:0022857">
    <property type="term" value="F:transmembrane transporter activity"/>
    <property type="evidence" value="ECO:0007669"/>
    <property type="project" value="InterPro"/>
</dbReference>
<comment type="similarity">
    <text evidence="2">Belongs to the major facilitator superfamily.</text>
</comment>
<dbReference type="SUPFAM" id="SSF103473">
    <property type="entry name" value="MFS general substrate transporter"/>
    <property type="match status" value="1"/>
</dbReference>
<dbReference type="Pfam" id="PF07690">
    <property type="entry name" value="MFS_1"/>
    <property type="match status" value="1"/>
</dbReference>
<feature type="transmembrane region" description="Helical" evidence="7">
    <location>
        <begin position="81"/>
        <end position="102"/>
    </location>
</feature>
<evidence type="ECO:0000256" key="4">
    <source>
        <dbReference type="ARBA" id="ARBA00022692"/>
    </source>
</evidence>
<feature type="transmembrane region" description="Helical" evidence="7">
    <location>
        <begin position="209"/>
        <end position="228"/>
    </location>
</feature>